<evidence type="ECO:0000256" key="11">
    <source>
        <dbReference type="ARBA" id="ARBA00032235"/>
    </source>
</evidence>
<dbReference type="Proteomes" id="UP000729290">
    <property type="component" value="Unassembled WGS sequence"/>
</dbReference>
<keyword evidence="6" id="KW-0799">Topoisomerase</keyword>
<dbReference type="Pfam" id="PF01751">
    <property type="entry name" value="Toprim"/>
    <property type="match status" value="1"/>
</dbReference>
<dbReference type="CDD" id="cd00186">
    <property type="entry name" value="TOP1Ac"/>
    <property type="match status" value="1"/>
</dbReference>
<evidence type="ECO:0000256" key="2">
    <source>
        <dbReference type="ARBA" id="ARBA00009446"/>
    </source>
</evidence>
<dbReference type="InterPro" id="IPR013826">
    <property type="entry name" value="Topo_IA_cen_sub3"/>
</dbReference>
<sequence length="718" mass="81369">MGKTLVIAEKPSVARDIAKTLGAGKSGDGCLLGEKYVVSWAVGHLVTLAEPEAYDPAYKKWSFQTLPILPEEMKLTAIGKTRSQLKILHHWMHSKEIDDIICATDSGREGELIFRYIYEITKCTKPFRRLWISSMTETAIREGFAQLKDGREYDLLYASARCRSEADWLVGMNASRAYTLRYDALLSIGRVQTPTLALIVEKQKEIDAFQAKDYFEVQADFGTYRGLYIDKEENTKLEQRENAQTIADRVKGKAGIVLRLEKEEKKQPPPLLYDLTELQRECNRKFGFSAKKTLDIAQALYEKRKLITYPRTDSRYLSEDMKPKVLHTLKRLAEQEEFAPYAKTLAEEGVTFTKRIIDNSKVTDHHAIIPTDGKIRTDHLSEEEGKVFRLVAGRFMAVFYPPYRYETTKVYTQAGEDRFLSKGIVVLQEGWQAVEKAFAPETAKKKKKGDAAEDQKLPALTEGQEVMTEKAEVLQKKTKAPPPYTESTLLSAMENAGRFVEDEALREQMKDSGLGTPATRAAIIERLLTVGYIVRKGKTLVPTEKGINLIAVVPEQMRSPQTTGKWEKGLSSIAKGKMTEERFMESIRRYVRFLVEDAREHKKDVEFAPEPNRGGKGRRQGLGKCPVCQKGNILENSRAFFCSQWKRGCGYSLWKDSLKPYGLMLDEKMVKKLLKEQKIEGLDVVLPQTGERAKAELALAADGSGRAELRNVTRVEKE</sequence>
<dbReference type="PROSITE" id="PS52039">
    <property type="entry name" value="TOPO_IA_2"/>
    <property type="match status" value="1"/>
</dbReference>
<comment type="catalytic activity">
    <reaction evidence="1">
        <text>ATP-independent breakage of single-stranded DNA, followed by passage and rejoining.</text>
        <dbReference type="EC" id="5.6.2.1"/>
    </reaction>
</comment>
<dbReference type="Gene3D" id="2.70.20.10">
    <property type="entry name" value="Topoisomerase I, domain 3"/>
    <property type="match status" value="1"/>
</dbReference>
<evidence type="ECO:0000256" key="7">
    <source>
        <dbReference type="ARBA" id="ARBA00023125"/>
    </source>
</evidence>
<keyword evidence="4" id="KW-0479">Metal-binding</keyword>
<dbReference type="SUPFAM" id="SSF56712">
    <property type="entry name" value="Prokaryotic type I DNA topoisomerase"/>
    <property type="match status" value="1"/>
</dbReference>
<dbReference type="Gene3D" id="1.10.460.10">
    <property type="entry name" value="Topoisomerase I, domain 2"/>
    <property type="match status" value="1"/>
</dbReference>
<dbReference type="InterPro" id="IPR013497">
    <property type="entry name" value="Topo_IA_cen"/>
</dbReference>
<keyword evidence="7" id="KW-0238">DNA-binding</keyword>
<evidence type="ECO:0000313" key="16">
    <source>
        <dbReference type="Proteomes" id="UP000729290"/>
    </source>
</evidence>
<keyword evidence="8" id="KW-0413">Isomerase</keyword>
<protein>
    <recommendedName>
        <fullName evidence="3">DNA topoisomerase</fullName>
        <ecNumber evidence="3">5.6.2.1</ecNumber>
    </recommendedName>
    <alternativeName>
        <fullName evidence="12">Omega-protein</fullName>
    </alternativeName>
    <alternativeName>
        <fullName evidence="11">Relaxing enzyme</fullName>
    </alternativeName>
    <alternativeName>
        <fullName evidence="9">Swivelase</fullName>
    </alternativeName>
    <alternativeName>
        <fullName evidence="10">Untwisting enzyme</fullName>
    </alternativeName>
</protein>
<evidence type="ECO:0000256" key="9">
    <source>
        <dbReference type="ARBA" id="ARBA00030003"/>
    </source>
</evidence>
<dbReference type="CDD" id="cd03362">
    <property type="entry name" value="TOPRIM_TopoIA_TopoIII"/>
    <property type="match status" value="1"/>
</dbReference>
<dbReference type="InterPro" id="IPR023406">
    <property type="entry name" value="Topo_IA_AS"/>
</dbReference>
<organism evidence="15 16">
    <name type="scientific">Anaerotignum lactatifermentans</name>
    <dbReference type="NCBI Taxonomy" id="160404"/>
    <lineage>
        <taxon>Bacteria</taxon>
        <taxon>Bacillati</taxon>
        <taxon>Bacillota</taxon>
        <taxon>Clostridia</taxon>
        <taxon>Lachnospirales</taxon>
        <taxon>Anaerotignaceae</taxon>
        <taxon>Anaerotignum</taxon>
    </lineage>
</organism>
<evidence type="ECO:0000256" key="12">
    <source>
        <dbReference type="ARBA" id="ARBA00032877"/>
    </source>
</evidence>
<name>A0ABS2G8J1_9FIRM</name>
<dbReference type="SMART" id="SM00437">
    <property type="entry name" value="TOP1Ac"/>
    <property type="match status" value="1"/>
</dbReference>
<dbReference type="InterPro" id="IPR003601">
    <property type="entry name" value="Topo_IA_2"/>
</dbReference>
<evidence type="ECO:0000256" key="10">
    <source>
        <dbReference type="ARBA" id="ARBA00031985"/>
    </source>
</evidence>
<dbReference type="NCBIfam" id="TIGR01056">
    <property type="entry name" value="topB"/>
    <property type="match status" value="1"/>
</dbReference>
<dbReference type="PROSITE" id="PS00396">
    <property type="entry name" value="TOPO_IA_1"/>
    <property type="match status" value="1"/>
</dbReference>
<accession>A0ABS2G8J1</accession>
<keyword evidence="5" id="KW-0460">Magnesium</keyword>
<dbReference type="InterPro" id="IPR034144">
    <property type="entry name" value="TOPRIM_TopoIII"/>
</dbReference>
<reference evidence="15 16" key="1">
    <citation type="journal article" date="2021" name="Sci. Rep.">
        <title>The distribution of antibiotic resistance genes in chicken gut microbiota commensals.</title>
        <authorList>
            <person name="Juricova H."/>
            <person name="Matiasovicova J."/>
            <person name="Kubasova T."/>
            <person name="Cejkova D."/>
            <person name="Rychlik I."/>
        </authorList>
    </citation>
    <scope>NUCLEOTIDE SEQUENCE [LARGE SCALE GENOMIC DNA]</scope>
    <source>
        <strain evidence="15 16">An431b</strain>
    </source>
</reference>
<dbReference type="InterPro" id="IPR000380">
    <property type="entry name" value="Topo_IA"/>
</dbReference>
<dbReference type="InterPro" id="IPR005738">
    <property type="entry name" value="TopoIII"/>
</dbReference>
<evidence type="ECO:0000256" key="1">
    <source>
        <dbReference type="ARBA" id="ARBA00000213"/>
    </source>
</evidence>
<evidence type="ECO:0000259" key="14">
    <source>
        <dbReference type="PROSITE" id="PS52039"/>
    </source>
</evidence>
<dbReference type="PRINTS" id="PR00417">
    <property type="entry name" value="PRTPISMRASEI"/>
</dbReference>
<dbReference type="RefSeq" id="WP_205132294.1">
    <property type="nucleotide sequence ID" value="NZ_JACSNT010000001.1"/>
</dbReference>
<dbReference type="InterPro" id="IPR013825">
    <property type="entry name" value="Topo_IA_cen_sub2"/>
</dbReference>
<keyword evidence="16" id="KW-1185">Reference proteome</keyword>
<evidence type="ECO:0000256" key="5">
    <source>
        <dbReference type="ARBA" id="ARBA00022842"/>
    </source>
</evidence>
<dbReference type="InterPro" id="IPR003602">
    <property type="entry name" value="Topo_IA_DNA-bd_dom"/>
</dbReference>
<gene>
    <name evidence="15" type="ORF">H9X83_01305</name>
</gene>
<feature type="domain" description="Topo IA-type catalytic" evidence="14">
    <location>
        <begin position="153"/>
        <end position="595"/>
    </location>
</feature>
<feature type="domain" description="Toprim" evidence="13">
    <location>
        <begin position="3"/>
        <end position="136"/>
    </location>
</feature>
<dbReference type="PANTHER" id="PTHR11390">
    <property type="entry name" value="PROKARYOTIC DNA TOPOISOMERASE"/>
    <property type="match status" value="1"/>
</dbReference>
<evidence type="ECO:0000256" key="3">
    <source>
        <dbReference type="ARBA" id="ARBA00012891"/>
    </source>
</evidence>
<comment type="caution">
    <text evidence="15">The sequence shown here is derived from an EMBL/GenBank/DDBJ whole genome shotgun (WGS) entry which is preliminary data.</text>
</comment>
<dbReference type="InterPro" id="IPR006171">
    <property type="entry name" value="TOPRIM_dom"/>
</dbReference>
<dbReference type="EC" id="5.6.2.1" evidence="3"/>
<dbReference type="InterPro" id="IPR023405">
    <property type="entry name" value="Topo_IA_core_domain"/>
</dbReference>
<comment type="similarity">
    <text evidence="2">Belongs to the type IA topoisomerase family.</text>
</comment>
<dbReference type="PANTHER" id="PTHR11390:SF21">
    <property type="entry name" value="DNA TOPOISOMERASE 3-ALPHA"/>
    <property type="match status" value="1"/>
</dbReference>
<dbReference type="Gene3D" id="1.10.290.10">
    <property type="entry name" value="Topoisomerase I, domain 4"/>
    <property type="match status" value="1"/>
</dbReference>
<evidence type="ECO:0000256" key="6">
    <source>
        <dbReference type="ARBA" id="ARBA00023029"/>
    </source>
</evidence>
<dbReference type="SMART" id="SM00436">
    <property type="entry name" value="TOP1Bc"/>
    <property type="match status" value="1"/>
</dbReference>
<dbReference type="InterPro" id="IPR013824">
    <property type="entry name" value="Topo_IA_cen_sub1"/>
</dbReference>
<dbReference type="Gene3D" id="3.40.50.140">
    <property type="match status" value="1"/>
</dbReference>
<evidence type="ECO:0000256" key="8">
    <source>
        <dbReference type="ARBA" id="ARBA00023235"/>
    </source>
</evidence>
<dbReference type="NCBIfam" id="NF005829">
    <property type="entry name" value="PRK07726.1"/>
    <property type="match status" value="1"/>
</dbReference>
<proteinExistence type="inferred from homology"/>
<evidence type="ECO:0000259" key="13">
    <source>
        <dbReference type="PROSITE" id="PS50880"/>
    </source>
</evidence>
<dbReference type="Pfam" id="PF01131">
    <property type="entry name" value="Topoisom_bac"/>
    <property type="match status" value="1"/>
</dbReference>
<evidence type="ECO:0000313" key="15">
    <source>
        <dbReference type="EMBL" id="MBM6876799.1"/>
    </source>
</evidence>
<evidence type="ECO:0000256" key="4">
    <source>
        <dbReference type="ARBA" id="ARBA00022723"/>
    </source>
</evidence>
<dbReference type="EMBL" id="JACSNV010000001">
    <property type="protein sequence ID" value="MBM6876799.1"/>
    <property type="molecule type" value="Genomic_DNA"/>
</dbReference>
<dbReference type="PROSITE" id="PS50880">
    <property type="entry name" value="TOPRIM"/>
    <property type="match status" value="1"/>
</dbReference>
<dbReference type="SMART" id="SM00493">
    <property type="entry name" value="TOPRIM"/>
    <property type="match status" value="1"/>
</dbReference>